<name>A0AAF0EZL1_9BASI</name>
<dbReference type="RefSeq" id="XP_060120236.1">
    <property type="nucleotide sequence ID" value="XM_060264253.1"/>
</dbReference>
<protein>
    <submittedName>
        <fullName evidence="3">Uncharacterized protein</fullName>
    </submittedName>
</protein>
<feature type="transmembrane region" description="Helical" evidence="2">
    <location>
        <begin position="185"/>
        <end position="204"/>
    </location>
</feature>
<evidence type="ECO:0000313" key="3">
    <source>
        <dbReference type="EMBL" id="WFD37339.1"/>
    </source>
</evidence>
<reference evidence="3" key="1">
    <citation type="submission" date="2023-03" db="EMBL/GenBank/DDBJ databases">
        <title>Mating type loci evolution in Malassezia.</title>
        <authorList>
            <person name="Coelho M.A."/>
        </authorList>
    </citation>
    <scope>NUCLEOTIDE SEQUENCE</scope>
    <source>
        <strain evidence="3">CBS 9431</strain>
    </source>
</reference>
<proteinExistence type="predicted"/>
<keyword evidence="2" id="KW-0812">Transmembrane</keyword>
<feature type="region of interest" description="Disordered" evidence="1">
    <location>
        <begin position="332"/>
        <end position="377"/>
    </location>
</feature>
<accession>A0AAF0EZL1</accession>
<gene>
    <name evidence="3" type="ORF">MJAP1_000283</name>
</gene>
<evidence type="ECO:0000313" key="4">
    <source>
        <dbReference type="Proteomes" id="UP001217754"/>
    </source>
</evidence>
<feature type="transmembrane region" description="Helical" evidence="2">
    <location>
        <begin position="55"/>
        <end position="77"/>
    </location>
</feature>
<feature type="compositionally biased region" description="Basic residues" evidence="1">
    <location>
        <begin position="284"/>
        <end position="294"/>
    </location>
</feature>
<feature type="region of interest" description="Disordered" evidence="1">
    <location>
        <begin position="458"/>
        <end position="480"/>
    </location>
</feature>
<keyword evidence="2" id="KW-0472">Membrane</keyword>
<organism evidence="3 4">
    <name type="scientific">Malassezia japonica</name>
    <dbReference type="NCBI Taxonomy" id="223818"/>
    <lineage>
        <taxon>Eukaryota</taxon>
        <taxon>Fungi</taxon>
        <taxon>Dikarya</taxon>
        <taxon>Basidiomycota</taxon>
        <taxon>Ustilaginomycotina</taxon>
        <taxon>Malasseziomycetes</taxon>
        <taxon>Malasseziales</taxon>
        <taxon>Malasseziaceae</taxon>
        <taxon>Malassezia</taxon>
    </lineage>
</organism>
<keyword evidence="4" id="KW-1185">Reference proteome</keyword>
<feature type="transmembrane region" description="Helical" evidence="2">
    <location>
        <begin position="216"/>
        <end position="236"/>
    </location>
</feature>
<dbReference type="AlphaFoldDB" id="A0AAF0EZL1"/>
<feature type="transmembrane region" description="Helical" evidence="2">
    <location>
        <begin position="20"/>
        <end position="43"/>
    </location>
</feature>
<sequence>MGLDASEPAPALPSFALSFPVQVAAMGIVLAMAVVMTLHLVFTAPFHYPLSRLNFILQLTGTLLFLVNVAASLGVVLRDLRHYAQVWPHVMPYASEPLPPPVGRWTVAQVVFFTLLQSATTASAHITHIQFLTLLFPSALEKRLILWMLGPLALVQAGMFFTSLADQRNVKVLDLGDAIQNICESTLALLYTIALVVWGTFVNWRRAWRTDGATAMFGAAALFLAFVKTVISFVHIVYDRTYWIQLISWALTVWQSWLGFWWWVSAGMGIGEVEDRLRRQERARQRHARRQRRQCKQEPSDSTDVSSTALQRLLGTLSPRRTSTVGESIPMAARPSHQNEDAPQAPQTGDSPLSEVLTHSETQPESASSGLSQHTTTYGTASEVLPWVVRMGRVIERHQPNIIRQRLDRLRIAHQRAAMQAVPRQASAYAQVTNRAGEAGPSVLGMQGTRPRLTSKALAPKSDEENAIARMRLQDRTTYD</sequence>
<feature type="compositionally biased region" description="Polar residues" evidence="1">
    <location>
        <begin position="345"/>
        <end position="377"/>
    </location>
</feature>
<evidence type="ECO:0000256" key="1">
    <source>
        <dbReference type="SAM" id="MobiDB-lite"/>
    </source>
</evidence>
<evidence type="ECO:0000256" key="2">
    <source>
        <dbReference type="SAM" id="Phobius"/>
    </source>
</evidence>
<feature type="region of interest" description="Disordered" evidence="1">
    <location>
        <begin position="284"/>
        <end position="307"/>
    </location>
</feature>
<dbReference type="Proteomes" id="UP001217754">
    <property type="component" value="Chromosome 1"/>
</dbReference>
<feature type="transmembrane region" description="Helical" evidence="2">
    <location>
        <begin position="144"/>
        <end position="165"/>
    </location>
</feature>
<dbReference type="EMBL" id="CP119958">
    <property type="protein sequence ID" value="WFD37339.1"/>
    <property type="molecule type" value="Genomic_DNA"/>
</dbReference>
<keyword evidence="2" id="KW-1133">Transmembrane helix</keyword>
<dbReference type="GeneID" id="85223932"/>
<feature type="transmembrane region" description="Helical" evidence="2">
    <location>
        <begin position="242"/>
        <end position="264"/>
    </location>
</feature>